<keyword evidence="5" id="KW-0547">Nucleotide-binding</keyword>
<dbReference type="InterPro" id="IPR052611">
    <property type="entry name" value="Plant_RLK_LysM"/>
</dbReference>
<keyword evidence="4 12" id="KW-0732">Signal</keyword>
<accession>A0AAV1DTE3</accession>
<evidence type="ECO:0000256" key="8">
    <source>
        <dbReference type="ARBA" id="ARBA00023136"/>
    </source>
</evidence>
<dbReference type="PANTHER" id="PTHR45927">
    <property type="entry name" value="LYSM-DOMAIN RECEPTOR-LIKE KINASE-RELATED"/>
    <property type="match status" value="1"/>
</dbReference>
<feature type="domain" description="Protein kinase" evidence="13">
    <location>
        <begin position="321"/>
        <end position="622"/>
    </location>
</feature>
<dbReference type="InterPro" id="IPR056563">
    <property type="entry name" value="LysM3_LYK4_5"/>
</dbReference>
<keyword evidence="16" id="KW-1185">Reference proteome</keyword>
<feature type="chain" id="PRO_5043370647" evidence="12">
    <location>
        <begin position="24"/>
        <end position="634"/>
    </location>
</feature>
<keyword evidence="7 11" id="KW-1133">Transmembrane helix</keyword>
<sequence>MGFVHLALLLSVFLIFNSPLIESQQPYIKKASTVCGTRDNSTSEMGYFCNGAAPSCQAYLTFRSLPPYNSVSSISTLLAVDPSELSKLNSVAQDAIFPTSKIVLVPVNCSCSGSYYLHNASYPVQFGDTYFKIANNTYQGLSTCQALEATTNFTRLDYGTRVNVPLRCACPTKNQTDAGVKYLLSYLVTWNDFVSSIGSIFGVGTEETLHANGLSDQDFTIYPFTTLLVPLQAIPSSSDIKDPQPPPPSDQTPPSSLAPSPNNSGSSKTWIYVVVGVLGGIALVSVSVLLVFCICFRRRKRENGSVVVSESFESVEKPLAKKKDEDLSSESFWESISSIAQSLTVYNYKELQLATDDFSPSCLLGESVYCGTMKGDLAAIKKVSGNVTEEINLLHKINHLNLIRLSGVCFHDGYWYLVFEYAEKGALSDWIYRKHAEDEKFLNWMQRIQIAFDVASGINYLHSYASPPHVHKDLKCSNVLLDAEFRAKITNFSLARATNAQGDPFALTRHIVGTKGYMAPEYLENGLVSPKLDVYSFGILLLEMLTGKEAAVNVHLSESIVPVLKERDGNQMLRDFMDASLQGDYPSKLAILVVKLIDKCLKKDPSVRPDMHEIVQTLSATIETTMSWESEHSV</sequence>
<keyword evidence="9" id="KW-1015">Disulfide bond</keyword>
<keyword evidence="3 11" id="KW-0812">Transmembrane</keyword>
<dbReference type="GO" id="GO:0005524">
    <property type="term" value="F:ATP binding"/>
    <property type="evidence" value="ECO:0007669"/>
    <property type="project" value="UniProtKB-KW"/>
</dbReference>
<protein>
    <submittedName>
        <fullName evidence="15">OLC1v1009988C1</fullName>
    </submittedName>
</protein>
<dbReference type="Pfam" id="PF00069">
    <property type="entry name" value="Pkinase"/>
    <property type="match status" value="1"/>
</dbReference>
<keyword evidence="2" id="KW-1003">Cell membrane</keyword>
<evidence type="ECO:0000256" key="3">
    <source>
        <dbReference type="ARBA" id="ARBA00022692"/>
    </source>
</evidence>
<dbReference type="Pfam" id="PF23472">
    <property type="entry name" value="LysM2_CERK1_LYK3_4_5"/>
    <property type="match status" value="1"/>
</dbReference>
<evidence type="ECO:0000313" key="15">
    <source>
        <dbReference type="EMBL" id="CAI9110028.1"/>
    </source>
</evidence>
<dbReference type="Gene3D" id="1.10.510.10">
    <property type="entry name" value="Transferase(Phosphotransferase) domain 1"/>
    <property type="match status" value="1"/>
</dbReference>
<evidence type="ECO:0000256" key="7">
    <source>
        <dbReference type="ARBA" id="ARBA00022989"/>
    </source>
</evidence>
<gene>
    <name evidence="15" type="ORF">OLC1_LOCUS17781</name>
</gene>
<keyword evidence="6" id="KW-0067">ATP-binding</keyword>
<evidence type="ECO:0000256" key="6">
    <source>
        <dbReference type="ARBA" id="ARBA00022840"/>
    </source>
</evidence>
<reference evidence="15" key="1">
    <citation type="submission" date="2023-03" db="EMBL/GenBank/DDBJ databases">
        <authorList>
            <person name="Julca I."/>
        </authorList>
    </citation>
    <scope>NUCLEOTIDE SEQUENCE</scope>
</reference>
<dbReference type="Pfam" id="PF23473">
    <property type="entry name" value="LysM3_LYK4_5"/>
    <property type="match status" value="1"/>
</dbReference>
<feature type="region of interest" description="Disordered" evidence="10">
    <location>
        <begin position="237"/>
        <end position="264"/>
    </location>
</feature>
<evidence type="ECO:0000256" key="12">
    <source>
        <dbReference type="SAM" id="SignalP"/>
    </source>
</evidence>
<organism evidence="15 16">
    <name type="scientific">Oldenlandia corymbosa var. corymbosa</name>
    <dbReference type="NCBI Taxonomy" id="529605"/>
    <lineage>
        <taxon>Eukaryota</taxon>
        <taxon>Viridiplantae</taxon>
        <taxon>Streptophyta</taxon>
        <taxon>Embryophyta</taxon>
        <taxon>Tracheophyta</taxon>
        <taxon>Spermatophyta</taxon>
        <taxon>Magnoliopsida</taxon>
        <taxon>eudicotyledons</taxon>
        <taxon>Gunneridae</taxon>
        <taxon>Pentapetalae</taxon>
        <taxon>asterids</taxon>
        <taxon>lamiids</taxon>
        <taxon>Gentianales</taxon>
        <taxon>Rubiaceae</taxon>
        <taxon>Rubioideae</taxon>
        <taxon>Spermacoceae</taxon>
        <taxon>Hedyotis-Oldenlandia complex</taxon>
        <taxon>Oldenlandia</taxon>
    </lineage>
</organism>
<dbReference type="InterPro" id="IPR056561">
    <property type="entry name" value="NFP_LYK_LysM1"/>
</dbReference>
<dbReference type="InterPro" id="IPR000719">
    <property type="entry name" value="Prot_kinase_dom"/>
</dbReference>
<dbReference type="FunFam" id="1.10.510.10:FF:000468">
    <property type="entry name" value="PTI1-like tyrosine-protein kinase 3"/>
    <property type="match status" value="1"/>
</dbReference>
<proteinExistence type="predicted"/>
<evidence type="ECO:0000256" key="11">
    <source>
        <dbReference type="SAM" id="Phobius"/>
    </source>
</evidence>
<evidence type="ECO:0000256" key="10">
    <source>
        <dbReference type="SAM" id="MobiDB-lite"/>
    </source>
</evidence>
<evidence type="ECO:0000256" key="5">
    <source>
        <dbReference type="ARBA" id="ARBA00022741"/>
    </source>
</evidence>
<dbReference type="Proteomes" id="UP001161247">
    <property type="component" value="Chromosome 6"/>
</dbReference>
<evidence type="ECO:0000256" key="4">
    <source>
        <dbReference type="ARBA" id="ARBA00022729"/>
    </source>
</evidence>
<evidence type="ECO:0000256" key="1">
    <source>
        <dbReference type="ARBA" id="ARBA00004162"/>
    </source>
</evidence>
<keyword evidence="8 11" id="KW-0472">Membrane</keyword>
<dbReference type="EMBL" id="OX459123">
    <property type="protein sequence ID" value="CAI9110028.1"/>
    <property type="molecule type" value="Genomic_DNA"/>
</dbReference>
<comment type="subcellular location">
    <subcellularLocation>
        <location evidence="1">Cell membrane</location>
        <topology evidence="1">Single-pass membrane protein</topology>
    </subcellularLocation>
</comment>
<dbReference type="AlphaFoldDB" id="A0AAV1DTE3"/>
<name>A0AAV1DTE3_OLDCO</name>
<feature type="transmembrane region" description="Helical" evidence="11">
    <location>
        <begin position="270"/>
        <end position="296"/>
    </location>
</feature>
<dbReference type="InterPro" id="IPR056562">
    <property type="entry name" value="LysM2_CERK1_LYK3_4_5"/>
</dbReference>
<evidence type="ECO:0000313" key="16">
    <source>
        <dbReference type="Proteomes" id="UP001161247"/>
    </source>
</evidence>
<feature type="compositionally biased region" description="Low complexity" evidence="10">
    <location>
        <begin position="252"/>
        <end position="264"/>
    </location>
</feature>
<evidence type="ECO:0000259" key="14">
    <source>
        <dbReference type="PROSITE" id="PS51782"/>
    </source>
</evidence>
<dbReference type="Pfam" id="PF23446">
    <property type="entry name" value="LysM1_NFP_LYK"/>
    <property type="match status" value="1"/>
</dbReference>
<evidence type="ECO:0000256" key="9">
    <source>
        <dbReference type="ARBA" id="ARBA00023157"/>
    </source>
</evidence>
<feature type="domain" description="LysM" evidence="14">
    <location>
        <begin position="184"/>
        <end position="229"/>
    </location>
</feature>
<evidence type="ECO:0000256" key="2">
    <source>
        <dbReference type="ARBA" id="ARBA00022475"/>
    </source>
</evidence>
<dbReference type="SMART" id="SM00220">
    <property type="entry name" value="S_TKc"/>
    <property type="match status" value="1"/>
</dbReference>
<dbReference type="Gene3D" id="3.30.200.20">
    <property type="entry name" value="Phosphorylase Kinase, domain 1"/>
    <property type="match status" value="1"/>
</dbReference>
<dbReference type="GO" id="GO:0005886">
    <property type="term" value="C:plasma membrane"/>
    <property type="evidence" value="ECO:0007669"/>
    <property type="project" value="UniProtKB-SubCell"/>
</dbReference>
<evidence type="ECO:0000259" key="13">
    <source>
        <dbReference type="PROSITE" id="PS50011"/>
    </source>
</evidence>
<dbReference type="PANTHER" id="PTHR45927:SF11">
    <property type="entry name" value="LYSM DOMAIN RECEPTOR-LIKE KINASE 4"/>
    <property type="match status" value="1"/>
</dbReference>
<dbReference type="SUPFAM" id="SSF56112">
    <property type="entry name" value="Protein kinase-like (PK-like)"/>
    <property type="match status" value="1"/>
</dbReference>
<dbReference type="InterPro" id="IPR018392">
    <property type="entry name" value="LysM"/>
</dbReference>
<feature type="signal peptide" evidence="12">
    <location>
        <begin position="1"/>
        <end position="23"/>
    </location>
</feature>
<dbReference type="GO" id="GO:0004672">
    <property type="term" value="F:protein kinase activity"/>
    <property type="evidence" value="ECO:0007669"/>
    <property type="project" value="InterPro"/>
</dbReference>
<dbReference type="GO" id="GO:0051707">
    <property type="term" value="P:response to other organism"/>
    <property type="evidence" value="ECO:0007669"/>
    <property type="project" value="UniProtKB-ARBA"/>
</dbReference>
<dbReference type="InterPro" id="IPR011009">
    <property type="entry name" value="Kinase-like_dom_sf"/>
</dbReference>
<dbReference type="PROSITE" id="PS50011">
    <property type="entry name" value="PROTEIN_KINASE_DOM"/>
    <property type="match status" value="1"/>
</dbReference>
<dbReference type="PROSITE" id="PS51782">
    <property type="entry name" value="LYSM"/>
    <property type="match status" value="1"/>
</dbReference>